<dbReference type="Proteomes" id="UP001601948">
    <property type="component" value="Unassembled WGS sequence"/>
</dbReference>
<evidence type="ECO:0000313" key="5">
    <source>
        <dbReference type="Proteomes" id="UP001601948"/>
    </source>
</evidence>
<evidence type="ECO:0000256" key="1">
    <source>
        <dbReference type="ARBA" id="ARBA00023125"/>
    </source>
</evidence>
<evidence type="ECO:0000256" key="2">
    <source>
        <dbReference type="PROSITE-ProRule" id="PRU00335"/>
    </source>
</evidence>
<dbReference type="SUPFAM" id="SSF46689">
    <property type="entry name" value="Homeodomain-like"/>
    <property type="match status" value="1"/>
</dbReference>
<feature type="domain" description="HTH tetR-type" evidence="3">
    <location>
        <begin position="5"/>
        <end position="65"/>
    </location>
</feature>
<dbReference type="InterPro" id="IPR001647">
    <property type="entry name" value="HTH_TetR"/>
</dbReference>
<evidence type="ECO:0000313" key="4">
    <source>
        <dbReference type="EMBL" id="MFF3229051.1"/>
    </source>
</evidence>
<sequence length="195" mass="21751">MSSIEQIREQILDAAYECYLEAPTSERMHTLIAERAGISRPTVYKYVGDQESIRQALMSREAMRYVAALEPVFAQRLPLRAHFRELVVFTVVYLRGNPLFQVMLKAAPEVVARGLTVDLAPVLQLGSSVAEPMLLRLHPEISEPRVPLQMVIEWGVRISLSLLTTPSPYTDLDTPETISAHVAALFDIIGPPTPT</sequence>
<reference evidence="4 5" key="1">
    <citation type="submission" date="2024-10" db="EMBL/GenBank/DDBJ databases">
        <title>The Natural Products Discovery Center: Release of the First 8490 Sequenced Strains for Exploring Actinobacteria Biosynthetic Diversity.</title>
        <authorList>
            <person name="Kalkreuter E."/>
            <person name="Kautsar S.A."/>
            <person name="Yang D."/>
            <person name="Bader C.D."/>
            <person name="Teijaro C.N."/>
            <person name="Fluegel L."/>
            <person name="Davis C.M."/>
            <person name="Simpson J.R."/>
            <person name="Lauterbach L."/>
            <person name="Steele A.D."/>
            <person name="Gui C."/>
            <person name="Meng S."/>
            <person name="Li G."/>
            <person name="Viehrig K."/>
            <person name="Ye F."/>
            <person name="Su P."/>
            <person name="Kiefer A.F."/>
            <person name="Nichols A."/>
            <person name="Cepeda A.J."/>
            <person name="Yan W."/>
            <person name="Fan B."/>
            <person name="Jiang Y."/>
            <person name="Adhikari A."/>
            <person name="Zheng C.-J."/>
            <person name="Schuster L."/>
            <person name="Cowan T.M."/>
            <person name="Smanski M.J."/>
            <person name="Chevrette M.G."/>
            <person name="De Carvalho L.P.S."/>
            <person name="Shen B."/>
        </authorList>
    </citation>
    <scope>NUCLEOTIDE SEQUENCE [LARGE SCALE GENOMIC DNA]</scope>
    <source>
        <strain evidence="4 5">NPDC003040</strain>
    </source>
</reference>
<accession>A0ABW6R699</accession>
<dbReference type="PROSITE" id="PS50977">
    <property type="entry name" value="HTH_TETR_2"/>
    <property type="match status" value="1"/>
</dbReference>
<evidence type="ECO:0000259" key="3">
    <source>
        <dbReference type="PROSITE" id="PS50977"/>
    </source>
</evidence>
<dbReference type="EMBL" id="JBIAPI010000017">
    <property type="protein sequence ID" value="MFF3229051.1"/>
    <property type="molecule type" value="Genomic_DNA"/>
</dbReference>
<dbReference type="RefSeq" id="WP_387726417.1">
    <property type="nucleotide sequence ID" value="NZ_JBIAPI010000017.1"/>
</dbReference>
<dbReference type="InterPro" id="IPR009057">
    <property type="entry name" value="Homeodomain-like_sf"/>
</dbReference>
<keyword evidence="5" id="KW-1185">Reference proteome</keyword>
<comment type="caution">
    <text evidence="4">The sequence shown here is derived from an EMBL/GenBank/DDBJ whole genome shotgun (WGS) entry which is preliminary data.</text>
</comment>
<organism evidence="4 5">
    <name type="scientific">Nocardia suismassiliense</name>
    <dbReference type="NCBI Taxonomy" id="2077092"/>
    <lineage>
        <taxon>Bacteria</taxon>
        <taxon>Bacillati</taxon>
        <taxon>Actinomycetota</taxon>
        <taxon>Actinomycetes</taxon>
        <taxon>Mycobacteriales</taxon>
        <taxon>Nocardiaceae</taxon>
        <taxon>Nocardia</taxon>
    </lineage>
</organism>
<dbReference type="Gene3D" id="1.10.357.10">
    <property type="entry name" value="Tetracycline Repressor, domain 2"/>
    <property type="match status" value="1"/>
</dbReference>
<proteinExistence type="predicted"/>
<protein>
    <submittedName>
        <fullName evidence="4">TetR/AcrR family transcriptional regulator</fullName>
    </submittedName>
</protein>
<keyword evidence="1 2" id="KW-0238">DNA-binding</keyword>
<gene>
    <name evidence="4" type="ORF">ACFYV7_40115</name>
</gene>
<name>A0ABW6R699_9NOCA</name>
<feature type="DNA-binding region" description="H-T-H motif" evidence="2">
    <location>
        <begin position="28"/>
        <end position="47"/>
    </location>
</feature>